<organism evidence="2 3">
    <name type="scientific">Oryzias melastigma</name>
    <name type="common">Marine medaka</name>
    <dbReference type="NCBI Taxonomy" id="30732"/>
    <lineage>
        <taxon>Eukaryota</taxon>
        <taxon>Metazoa</taxon>
        <taxon>Chordata</taxon>
        <taxon>Craniata</taxon>
        <taxon>Vertebrata</taxon>
        <taxon>Euteleostomi</taxon>
        <taxon>Actinopterygii</taxon>
        <taxon>Neopterygii</taxon>
        <taxon>Teleostei</taxon>
        <taxon>Neoteleostei</taxon>
        <taxon>Acanthomorphata</taxon>
        <taxon>Ovalentaria</taxon>
        <taxon>Atherinomorphae</taxon>
        <taxon>Beloniformes</taxon>
        <taxon>Adrianichthyidae</taxon>
        <taxon>Oryziinae</taxon>
        <taxon>Oryzias</taxon>
    </lineage>
</organism>
<dbReference type="Proteomes" id="UP000261560">
    <property type="component" value="Unplaced"/>
</dbReference>
<dbReference type="GeneTree" id="ENSGT00970000193449"/>
<protein>
    <submittedName>
        <fullName evidence="2">Uncharacterized protein</fullName>
    </submittedName>
</protein>
<reference evidence="2" key="1">
    <citation type="submission" date="2025-08" db="UniProtKB">
        <authorList>
            <consortium name="Ensembl"/>
        </authorList>
    </citation>
    <scope>IDENTIFICATION</scope>
</reference>
<reference evidence="2" key="2">
    <citation type="submission" date="2025-09" db="UniProtKB">
        <authorList>
            <consortium name="Ensembl"/>
        </authorList>
    </citation>
    <scope>IDENTIFICATION</scope>
</reference>
<proteinExistence type="predicted"/>
<keyword evidence="3" id="KW-1185">Reference proteome</keyword>
<evidence type="ECO:0000256" key="1">
    <source>
        <dbReference type="SAM" id="MobiDB-lite"/>
    </source>
</evidence>
<dbReference type="AlphaFoldDB" id="A0A3B3BMP9"/>
<evidence type="ECO:0000313" key="2">
    <source>
        <dbReference type="Ensembl" id="ENSOMEP00000006288.1"/>
    </source>
</evidence>
<dbReference type="PaxDb" id="30732-ENSOMEP00000006288"/>
<evidence type="ECO:0000313" key="3">
    <source>
        <dbReference type="Proteomes" id="UP000261560"/>
    </source>
</evidence>
<dbReference type="Ensembl" id="ENSOMET00000006073.1">
    <property type="protein sequence ID" value="ENSOMEP00000006288.1"/>
    <property type="gene ID" value="ENSOMEG00000007332.1"/>
</dbReference>
<accession>A0A3B3BMP9</accession>
<feature type="region of interest" description="Disordered" evidence="1">
    <location>
        <begin position="30"/>
        <end position="49"/>
    </location>
</feature>
<sequence length="80" mass="9130">MLRTHSSSFAMSVSSSHGFTSNKIEDLAIRVGSNRKGGSSPLRQSQKDQYHHHLHPCWQQGNQMWVFSHLEDLRAEVQVL</sequence>
<name>A0A3B3BMP9_ORYME</name>